<keyword evidence="8" id="KW-1185">Reference proteome</keyword>
<dbReference type="Pfam" id="PF00069">
    <property type="entry name" value="Pkinase"/>
    <property type="match status" value="1"/>
</dbReference>
<evidence type="ECO:0000256" key="4">
    <source>
        <dbReference type="ARBA" id="ARBA00022840"/>
    </source>
</evidence>
<dbReference type="InterPro" id="IPR008271">
    <property type="entry name" value="Ser/Thr_kinase_AS"/>
</dbReference>
<comment type="caution">
    <text evidence="7">The sequence shown here is derived from an EMBL/GenBank/DDBJ whole genome shotgun (WGS) entry which is preliminary data.</text>
</comment>
<keyword evidence="4 5" id="KW-0067">ATP-binding</keyword>
<dbReference type="PANTHER" id="PTHR43289">
    <property type="entry name" value="MITOGEN-ACTIVATED PROTEIN KINASE KINASE KINASE 20-RELATED"/>
    <property type="match status" value="1"/>
</dbReference>
<dbReference type="InterPro" id="IPR000719">
    <property type="entry name" value="Prot_kinase_dom"/>
</dbReference>
<keyword evidence="1 7" id="KW-0808">Transferase</keyword>
<evidence type="ECO:0000259" key="6">
    <source>
        <dbReference type="PROSITE" id="PS50011"/>
    </source>
</evidence>
<dbReference type="SMART" id="SM00220">
    <property type="entry name" value="S_TKc"/>
    <property type="match status" value="1"/>
</dbReference>
<dbReference type="InterPro" id="IPR017441">
    <property type="entry name" value="Protein_kinase_ATP_BS"/>
</dbReference>
<evidence type="ECO:0000256" key="1">
    <source>
        <dbReference type="ARBA" id="ARBA00022679"/>
    </source>
</evidence>
<dbReference type="PANTHER" id="PTHR43289:SF34">
    <property type="entry name" value="SERINE_THREONINE-PROTEIN KINASE YBDM-RELATED"/>
    <property type="match status" value="1"/>
</dbReference>
<dbReference type="PROSITE" id="PS50011">
    <property type="entry name" value="PROTEIN_KINASE_DOM"/>
    <property type="match status" value="1"/>
</dbReference>
<name>A0ABV1FLI4_9FIRM</name>
<dbReference type="Proteomes" id="UP001438008">
    <property type="component" value="Unassembled WGS sequence"/>
</dbReference>
<dbReference type="RefSeq" id="WP_349165435.1">
    <property type="nucleotide sequence ID" value="NZ_JBBMFE010000020.1"/>
</dbReference>
<dbReference type="Gene3D" id="3.30.200.20">
    <property type="entry name" value="Phosphorylase Kinase, domain 1"/>
    <property type="match status" value="1"/>
</dbReference>
<organism evidence="7 8">
    <name type="scientific">Laedolimicola intestinihominis</name>
    <dbReference type="NCBI Taxonomy" id="3133166"/>
    <lineage>
        <taxon>Bacteria</taxon>
        <taxon>Bacillati</taxon>
        <taxon>Bacillota</taxon>
        <taxon>Clostridia</taxon>
        <taxon>Lachnospirales</taxon>
        <taxon>Lachnospiraceae</taxon>
        <taxon>Laedolimicola</taxon>
    </lineage>
</organism>
<reference evidence="7 8" key="1">
    <citation type="submission" date="2024-03" db="EMBL/GenBank/DDBJ databases">
        <title>Human intestinal bacterial collection.</title>
        <authorList>
            <person name="Pauvert C."/>
            <person name="Hitch T.C.A."/>
            <person name="Clavel T."/>
        </authorList>
    </citation>
    <scope>NUCLEOTIDE SEQUENCE [LARGE SCALE GENOMIC DNA]</scope>
    <source>
        <strain evidence="7 8">CLA-AA-H132</strain>
    </source>
</reference>
<dbReference type="PROSITE" id="PS00108">
    <property type="entry name" value="PROTEIN_KINASE_ST"/>
    <property type="match status" value="1"/>
</dbReference>
<keyword evidence="3 7" id="KW-0418">Kinase</keyword>
<sequence>MLEIGTVIGGKYKIQSVLGRGGMSVVYLAVNEKANKPWAVKELVRKEFQELETERKEIALMKRLKNPHLPSIVDVIEQGERLLIVMDYVEGQTLEAMLREQGAQPVERVLDWAGQLCQVLTYLHRQSPPVIYRDMKPSNVMLKPDGTIVLIDLGAAREFRPELSTDTVALGTCGYAAPEQYEEGQSDARTDIYCLGVMLFQLLTGEGPHRLQPLRALRAEIPAGLEAIVERCVQKEKAGRYQSAEELSYALRHYWEQDAAYRMEQKKKLRRFAAVLGLTFLLGVSAAASGAAERQLRRDSYGAWLLAAGNATEKEEELAACEKAISLDPKRADGWMTLLEDGFLDDQLLTAAESERLRGLLIRYEGDGKTWEQLFRENKRGYAEFAYQAGIAYFYKYEENAGKKNARIWLKAAADSGKLNAWQEGRAERLYAIADYYTRIGQADEAGDDLISYGQYWADLSALTRGNLVAEDNARTALVMYQELVGQIITRGAEFQKAGVEREELESALLEIRKRLGTDFGELSDVEQKAIAAEKQELTDMIRKAERLLESVYGGRKSGG</sequence>
<dbReference type="EMBL" id="JBBMFE010000020">
    <property type="protein sequence ID" value="MEQ2473910.1"/>
    <property type="molecule type" value="Genomic_DNA"/>
</dbReference>
<feature type="domain" description="Protein kinase" evidence="6">
    <location>
        <begin position="12"/>
        <end position="256"/>
    </location>
</feature>
<dbReference type="GO" id="GO:0004674">
    <property type="term" value="F:protein serine/threonine kinase activity"/>
    <property type="evidence" value="ECO:0007669"/>
    <property type="project" value="UniProtKB-EC"/>
</dbReference>
<dbReference type="EC" id="2.7.11.1" evidence="7"/>
<accession>A0ABV1FLI4</accession>
<dbReference type="PROSITE" id="PS00107">
    <property type="entry name" value="PROTEIN_KINASE_ATP"/>
    <property type="match status" value="1"/>
</dbReference>
<feature type="binding site" evidence="5">
    <location>
        <position position="46"/>
    </location>
    <ligand>
        <name>ATP</name>
        <dbReference type="ChEBI" id="CHEBI:30616"/>
    </ligand>
</feature>
<keyword evidence="2 5" id="KW-0547">Nucleotide-binding</keyword>
<dbReference type="Gene3D" id="1.10.510.10">
    <property type="entry name" value="Transferase(Phosphotransferase) domain 1"/>
    <property type="match status" value="1"/>
</dbReference>
<evidence type="ECO:0000313" key="7">
    <source>
        <dbReference type="EMBL" id="MEQ2473910.1"/>
    </source>
</evidence>
<evidence type="ECO:0000313" key="8">
    <source>
        <dbReference type="Proteomes" id="UP001438008"/>
    </source>
</evidence>
<evidence type="ECO:0000256" key="2">
    <source>
        <dbReference type="ARBA" id="ARBA00022741"/>
    </source>
</evidence>
<proteinExistence type="predicted"/>
<evidence type="ECO:0000256" key="5">
    <source>
        <dbReference type="PROSITE-ProRule" id="PRU10141"/>
    </source>
</evidence>
<evidence type="ECO:0000256" key="3">
    <source>
        <dbReference type="ARBA" id="ARBA00022777"/>
    </source>
</evidence>
<gene>
    <name evidence="7" type="ORF">WMO29_15670</name>
</gene>
<dbReference type="InterPro" id="IPR011009">
    <property type="entry name" value="Kinase-like_dom_sf"/>
</dbReference>
<dbReference type="SUPFAM" id="SSF56112">
    <property type="entry name" value="Protein kinase-like (PK-like)"/>
    <property type="match status" value="1"/>
</dbReference>
<protein>
    <submittedName>
        <fullName evidence="7">Serine/threonine-protein kinase</fullName>
        <ecNumber evidence="7">2.7.11.1</ecNumber>
    </submittedName>
</protein>
<dbReference type="CDD" id="cd14014">
    <property type="entry name" value="STKc_PknB_like"/>
    <property type="match status" value="1"/>
</dbReference>